<dbReference type="Pfam" id="PF03435">
    <property type="entry name" value="Sacchrp_dh_NADP"/>
    <property type="match status" value="1"/>
</dbReference>
<dbReference type="PANTHER" id="PTHR43796">
    <property type="entry name" value="CARBOXYNORSPERMIDINE SYNTHASE"/>
    <property type="match status" value="1"/>
</dbReference>
<gene>
    <name evidence="2" type="ORF">AWB66_00141</name>
</gene>
<feature type="domain" description="Saccharopine dehydrogenase NADP binding" evidence="1">
    <location>
        <begin position="38"/>
        <end position="138"/>
    </location>
</feature>
<dbReference type="InterPro" id="IPR005097">
    <property type="entry name" value="Sacchrp_dh_NADP-bd"/>
</dbReference>
<dbReference type="Gene3D" id="3.40.50.720">
    <property type="entry name" value="NAD(P)-binding Rossmann-like Domain"/>
    <property type="match status" value="1"/>
</dbReference>
<name>A0A158ETC7_9BURK</name>
<dbReference type="Proteomes" id="UP000054717">
    <property type="component" value="Unassembled WGS sequence"/>
</dbReference>
<accession>A0A158ETC7</accession>
<protein>
    <submittedName>
        <fullName evidence="2">Saccharopine dehydrogenase</fullName>
    </submittedName>
</protein>
<dbReference type="EMBL" id="FCNZ02000001">
    <property type="protein sequence ID" value="SAL09900.1"/>
    <property type="molecule type" value="Genomic_DNA"/>
</dbReference>
<dbReference type="AlphaFoldDB" id="A0A158ETC7"/>
<dbReference type="STRING" id="326475.AWB66_00141"/>
<keyword evidence="3" id="KW-1185">Reference proteome</keyword>
<dbReference type="PANTHER" id="PTHR43796:SF2">
    <property type="entry name" value="CARBOXYNORSPERMIDINE SYNTHASE"/>
    <property type="match status" value="1"/>
</dbReference>
<evidence type="ECO:0000313" key="2">
    <source>
        <dbReference type="EMBL" id="SAL09900.1"/>
    </source>
</evidence>
<proteinExistence type="predicted"/>
<comment type="caution">
    <text evidence="2">The sequence shown here is derived from an EMBL/GenBank/DDBJ whole genome shotgun (WGS) entry which is preliminary data.</text>
</comment>
<dbReference type="Gene3D" id="3.30.360.10">
    <property type="entry name" value="Dihydrodipicolinate Reductase, domain 2"/>
    <property type="match status" value="1"/>
</dbReference>
<evidence type="ECO:0000313" key="3">
    <source>
        <dbReference type="Proteomes" id="UP000054717"/>
    </source>
</evidence>
<reference evidence="2" key="1">
    <citation type="submission" date="2016-01" db="EMBL/GenBank/DDBJ databases">
        <authorList>
            <person name="Peeters Charlotte."/>
        </authorList>
    </citation>
    <scope>NUCLEOTIDE SEQUENCE</scope>
    <source>
        <strain evidence="2">LMG 22936</strain>
    </source>
</reference>
<evidence type="ECO:0000259" key="1">
    <source>
        <dbReference type="Pfam" id="PF03435"/>
    </source>
</evidence>
<dbReference type="SUPFAM" id="SSF51735">
    <property type="entry name" value="NAD(P)-binding Rossmann-fold domains"/>
    <property type="match status" value="1"/>
</dbReference>
<dbReference type="InterPro" id="IPR036291">
    <property type="entry name" value="NAD(P)-bd_dom_sf"/>
</dbReference>
<organism evidence="2 3">
    <name type="scientific">Caballeronia telluris</name>
    <dbReference type="NCBI Taxonomy" id="326475"/>
    <lineage>
        <taxon>Bacteria</taxon>
        <taxon>Pseudomonadati</taxon>
        <taxon>Pseudomonadota</taxon>
        <taxon>Betaproteobacteria</taxon>
        <taxon>Burkholderiales</taxon>
        <taxon>Burkholderiaceae</taxon>
        <taxon>Caballeronia</taxon>
    </lineage>
</organism>
<sequence length="400" mass="42891">MPLFVAAHVIARNTGQRTGSRTGDVSGANLQQQNMHTILVIGGYGFFGERICNALAQTAGIRLLIGGRNATRARAVAEGLGLQSSQGIAIDARATDLMQRFLKLGVDSVIHTAGPFQNQDYAVARAAIAAGANYIDLADGRDFVAGIEQLDTAARERRVFVTSGASSLPALSSAVVDRYLSRFSRLDSIRHGIGSGARSPGLATMQGVFGYCGRPFCRLVEGHWQTTRGWLDLQRYPFPEPVGKRFLGSCDVPDLVLFPRRYPGVRTVTFHAGFASAPGHLFVWAASQLVRLGLLSSILPLAGPLHAISRWLEPFVSDKGAMFVSLEGLGLDGKPQKLDWHLVAAKNHGPHIPCGAAIALAQKLARGEALPHGAMPCVGLLTVEDYLAALRRFDIHEMPA</sequence>